<proteinExistence type="predicted"/>
<protein>
    <submittedName>
        <fullName evidence="1">Uncharacterized protein</fullName>
    </submittedName>
</protein>
<evidence type="ECO:0000313" key="1">
    <source>
        <dbReference type="EMBL" id="QQP53865.1"/>
    </source>
</evidence>
<organism evidence="1 2">
    <name type="scientific">Caligus rogercresseyi</name>
    <name type="common">Sea louse</name>
    <dbReference type="NCBI Taxonomy" id="217165"/>
    <lineage>
        <taxon>Eukaryota</taxon>
        <taxon>Metazoa</taxon>
        <taxon>Ecdysozoa</taxon>
        <taxon>Arthropoda</taxon>
        <taxon>Crustacea</taxon>
        <taxon>Multicrustacea</taxon>
        <taxon>Hexanauplia</taxon>
        <taxon>Copepoda</taxon>
        <taxon>Siphonostomatoida</taxon>
        <taxon>Caligidae</taxon>
        <taxon>Caligus</taxon>
    </lineage>
</organism>
<feature type="non-terminal residue" evidence="1">
    <location>
        <position position="366"/>
    </location>
</feature>
<sequence length="366" mass="41332">CDRSANKSRGKGKKGAQSLNPEANLCLIKPGQGGEPYFVKALVKGKLLERHSDIDLKALDISHSSCPTSRKVCTSSRLLVHHRLRVMLAPASSLSLLTGWLVEAALKLESRSKLLKILGKRIPHFWQRIHKHKIWYLTLLTLDNILVHMDQAAHIFSNTDFLMAFTTLLEDIFKNNPFLFCGANQEQIRSDGRALLKSLRCILNVAEQRTKLASGIPLYSGGEDLSALTRLDLASKKIDEDLRGKSKAFWNTIVENSEKTFSVFVSSVLDPPTLSVLFSIRKVIQENVISGRTRLEAFFDRGWEDYVHTEDKVFQGLVDIRKKYSDYKGINADIIIDIIYLLYALEKKDVPIPSNIPLLNPSKELY</sequence>
<reference evidence="2" key="1">
    <citation type="submission" date="2021-01" db="EMBL/GenBank/DDBJ databases">
        <title>Caligus Genome Assembly.</title>
        <authorList>
            <person name="Gallardo-Escarate C."/>
        </authorList>
    </citation>
    <scope>NUCLEOTIDE SEQUENCE [LARGE SCALE GENOMIC DNA]</scope>
</reference>
<dbReference type="Proteomes" id="UP000595437">
    <property type="component" value="Chromosome 4"/>
</dbReference>
<dbReference type="EMBL" id="CP045893">
    <property type="protein sequence ID" value="QQP53865.1"/>
    <property type="molecule type" value="Genomic_DNA"/>
</dbReference>
<gene>
    <name evidence="1" type="ORF">FKW44_006496</name>
</gene>
<keyword evidence="2" id="KW-1185">Reference proteome</keyword>
<evidence type="ECO:0000313" key="2">
    <source>
        <dbReference type="Proteomes" id="UP000595437"/>
    </source>
</evidence>
<name>A0A7T8KDE5_CALRO</name>
<accession>A0A7T8KDE5</accession>
<dbReference type="OrthoDB" id="48130at2759"/>
<feature type="non-terminal residue" evidence="1">
    <location>
        <position position="1"/>
    </location>
</feature>
<dbReference type="AlphaFoldDB" id="A0A7T8KDE5"/>